<evidence type="ECO:0000256" key="1">
    <source>
        <dbReference type="PIRSR" id="PIRSR601310-1"/>
    </source>
</evidence>
<evidence type="ECO:0000313" key="4">
    <source>
        <dbReference type="EMBL" id="MBB3155219.1"/>
    </source>
</evidence>
<protein>
    <submittedName>
        <fullName evidence="4">Diadenosine tetraphosphate (Ap4A) HIT family hydrolase</fullName>
    </submittedName>
</protein>
<evidence type="ECO:0000259" key="3">
    <source>
        <dbReference type="PROSITE" id="PS51084"/>
    </source>
</evidence>
<organism evidence="4 5">
    <name type="scientific">Paenibacillus endophyticus</name>
    <dbReference type="NCBI Taxonomy" id="1294268"/>
    <lineage>
        <taxon>Bacteria</taxon>
        <taxon>Bacillati</taxon>
        <taxon>Bacillota</taxon>
        <taxon>Bacilli</taxon>
        <taxon>Bacillales</taxon>
        <taxon>Paenibacillaceae</taxon>
        <taxon>Paenibacillus</taxon>
    </lineage>
</organism>
<reference evidence="4 5" key="1">
    <citation type="submission" date="2020-08" db="EMBL/GenBank/DDBJ databases">
        <title>Genomic Encyclopedia of Type Strains, Phase III (KMG-III): the genomes of soil and plant-associated and newly described type strains.</title>
        <authorList>
            <person name="Whitman W."/>
        </authorList>
    </citation>
    <scope>NUCLEOTIDE SEQUENCE [LARGE SCALE GENOMIC DNA]</scope>
    <source>
        <strain evidence="4 5">CECT 8234</strain>
    </source>
</reference>
<evidence type="ECO:0000313" key="5">
    <source>
        <dbReference type="Proteomes" id="UP000518605"/>
    </source>
</evidence>
<dbReference type="AlphaFoldDB" id="A0A7W5CDK7"/>
<dbReference type="EMBL" id="JACHXW010000022">
    <property type="protein sequence ID" value="MBB3155219.1"/>
    <property type="molecule type" value="Genomic_DNA"/>
</dbReference>
<dbReference type="GO" id="GO:0009117">
    <property type="term" value="P:nucleotide metabolic process"/>
    <property type="evidence" value="ECO:0007669"/>
    <property type="project" value="TreeGrafter"/>
</dbReference>
<dbReference type="Proteomes" id="UP000518605">
    <property type="component" value="Unassembled WGS sequence"/>
</dbReference>
<dbReference type="RefSeq" id="WP_183569702.1">
    <property type="nucleotide sequence ID" value="NZ_CBCSLB010000022.1"/>
</dbReference>
<feature type="short sequence motif" description="Histidine triad motif" evidence="2">
    <location>
        <begin position="97"/>
        <end position="101"/>
    </location>
</feature>
<dbReference type="PANTHER" id="PTHR46648:SF1">
    <property type="entry name" value="ADENOSINE 5'-MONOPHOSPHORAMIDASE HNT1"/>
    <property type="match status" value="1"/>
</dbReference>
<feature type="domain" description="HIT" evidence="3">
    <location>
        <begin position="7"/>
        <end position="112"/>
    </location>
</feature>
<dbReference type="InterPro" id="IPR036265">
    <property type="entry name" value="HIT-like_sf"/>
</dbReference>
<dbReference type="SUPFAM" id="SSF54197">
    <property type="entry name" value="HIT-like"/>
    <property type="match status" value="1"/>
</dbReference>
<dbReference type="InterPro" id="IPR001310">
    <property type="entry name" value="Histidine_triad_HIT"/>
</dbReference>
<dbReference type="PRINTS" id="PR00332">
    <property type="entry name" value="HISTRIAD"/>
</dbReference>
<accession>A0A7W5CDK7</accession>
<sequence>MPERSCLGCQLANKEIETNTIYENDLMTCILDIAPLNEGHILILPKLHYQDVDDLDEITANEIMKTSRLLARLLKSHFQPDGVTILQNNGKCNDLRHYHMHIFPRYDSDGFAWLEPLDSTNAKGRLKETATKLVELITQQSLG</sequence>
<feature type="active site" description="Tele-AMP-histidine intermediate" evidence="1">
    <location>
        <position position="101"/>
    </location>
</feature>
<dbReference type="Gene3D" id="3.30.428.10">
    <property type="entry name" value="HIT-like"/>
    <property type="match status" value="1"/>
</dbReference>
<dbReference type="PANTHER" id="PTHR46648">
    <property type="entry name" value="HIT FAMILY PROTEIN 1"/>
    <property type="match status" value="1"/>
</dbReference>
<dbReference type="InterPro" id="IPR011146">
    <property type="entry name" value="HIT-like"/>
</dbReference>
<dbReference type="GO" id="GO:0016787">
    <property type="term" value="F:hydrolase activity"/>
    <property type="evidence" value="ECO:0007669"/>
    <property type="project" value="UniProtKB-KW"/>
</dbReference>
<keyword evidence="5" id="KW-1185">Reference proteome</keyword>
<name>A0A7W5CDK7_9BACL</name>
<evidence type="ECO:0000256" key="2">
    <source>
        <dbReference type="PROSITE-ProRule" id="PRU00464"/>
    </source>
</evidence>
<proteinExistence type="predicted"/>
<gene>
    <name evidence="4" type="ORF">FHS16_005327</name>
</gene>
<dbReference type="PROSITE" id="PS51084">
    <property type="entry name" value="HIT_2"/>
    <property type="match status" value="1"/>
</dbReference>
<dbReference type="Pfam" id="PF01230">
    <property type="entry name" value="HIT"/>
    <property type="match status" value="1"/>
</dbReference>
<keyword evidence="4" id="KW-0378">Hydrolase</keyword>
<comment type="caution">
    <text evidence="4">The sequence shown here is derived from an EMBL/GenBank/DDBJ whole genome shotgun (WGS) entry which is preliminary data.</text>
</comment>